<evidence type="ECO:0000256" key="3">
    <source>
        <dbReference type="ARBA" id="ARBA00013081"/>
    </source>
</evidence>
<dbReference type="STRING" id="2094558.A0A314UKP0"/>
<dbReference type="InterPro" id="IPR001932">
    <property type="entry name" value="PPM-type_phosphatase-like_dom"/>
</dbReference>
<feature type="domain" description="PPM-type phosphatase" evidence="10">
    <location>
        <begin position="1"/>
        <end position="274"/>
    </location>
</feature>
<dbReference type="Pfam" id="PF00481">
    <property type="entry name" value="PP2C"/>
    <property type="match status" value="1"/>
</dbReference>
<evidence type="ECO:0000313" key="11">
    <source>
        <dbReference type="EMBL" id="PQM38000.1"/>
    </source>
</evidence>
<evidence type="ECO:0000256" key="9">
    <source>
        <dbReference type="RuleBase" id="RU003465"/>
    </source>
</evidence>
<dbReference type="InterPro" id="IPR036457">
    <property type="entry name" value="PPM-type-like_dom_sf"/>
</dbReference>
<organism evidence="11 12">
    <name type="scientific">Prunus yedoensis var. nudiflora</name>
    <dbReference type="NCBI Taxonomy" id="2094558"/>
    <lineage>
        <taxon>Eukaryota</taxon>
        <taxon>Viridiplantae</taxon>
        <taxon>Streptophyta</taxon>
        <taxon>Embryophyta</taxon>
        <taxon>Tracheophyta</taxon>
        <taxon>Spermatophyta</taxon>
        <taxon>Magnoliopsida</taxon>
        <taxon>eudicotyledons</taxon>
        <taxon>Gunneridae</taxon>
        <taxon>Pentapetalae</taxon>
        <taxon>rosids</taxon>
        <taxon>fabids</taxon>
        <taxon>Rosales</taxon>
        <taxon>Rosaceae</taxon>
        <taxon>Amygdaloideae</taxon>
        <taxon>Amygdaleae</taxon>
        <taxon>Prunus</taxon>
    </lineage>
</organism>
<keyword evidence="4" id="KW-0479">Metal-binding</keyword>
<proteinExistence type="inferred from homology"/>
<dbReference type="InterPro" id="IPR015655">
    <property type="entry name" value="PP2C"/>
</dbReference>
<dbReference type="InterPro" id="IPR000222">
    <property type="entry name" value="PP2C_BS"/>
</dbReference>
<dbReference type="CDD" id="cd00143">
    <property type="entry name" value="PP2Cc"/>
    <property type="match status" value="1"/>
</dbReference>
<accession>A0A314UKP0</accession>
<name>A0A314UKP0_PRUYE</name>
<evidence type="ECO:0000259" key="10">
    <source>
        <dbReference type="PROSITE" id="PS51746"/>
    </source>
</evidence>
<keyword evidence="6" id="KW-0460">Magnesium</keyword>
<evidence type="ECO:0000313" key="12">
    <source>
        <dbReference type="Proteomes" id="UP000250321"/>
    </source>
</evidence>
<protein>
    <recommendedName>
        <fullName evidence="3">protein-serine/threonine phosphatase</fullName>
        <ecNumber evidence="3">3.1.3.16</ecNumber>
    </recommendedName>
</protein>
<dbReference type="OrthoDB" id="10264738at2759"/>
<evidence type="ECO:0000256" key="6">
    <source>
        <dbReference type="ARBA" id="ARBA00022842"/>
    </source>
</evidence>
<evidence type="ECO:0000256" key="2">
    <source>
        <dbReference type="ARBA" id="ARBA00001946"/>
    </source>
</evidence>
<dbReference type="Gene3D" id="3.60.40.10">
    <property type="entry name" value="PPM-type phosphatase domain"/>
    <property type="match status" value="2"/>
</dbReference>
<evidence type="ECO:0000256" key="4">
    <source>
        <dbReference type="ARBA" id="ARBA00022723"/>
    </source>
</evidence>
<evidence type="ECO:0000256" key="8">
    <source>
        <dbReference type="ARBA" id="ARBA00023211"/>
    </source>
</evidence>
<dbReference type="PROSITE" id="PS51746">
    <property type="entry name" value="PPM_2"/>
    <property type="match status" value="1"/>
</dbReference>
<comment type="cofactor">
    <cofactor evidence="2">
        <name>Mg(2+)</name>
        <dbReference type="ChEBI" id="CHEBI:18420"/>
    </cofactor>
</comment>
<dbReference type="GO" id="GO:0004722">
    <property type="term" value="F:protein serine/threonine phosphatase activity"/>
    <property type="evidence" value="ECO:0007669"/>
    <property type="project" value="UniProtKB-EC"/>
</dbReference>
<comment type="cofactor">
    <cofactor evidence="1">
        <name>Mn(2+)</name>
        <dbReference type="ChEBI" id="CHEBI:29035"/>
    </cofactor>
</comment>
<gene>
    <name evidence="11" type="ORF">Pyn_07023</name>
</gene>
<dbReference type="PROSITE" id="PS01032">
    <property type="entry name" value="PPM_1"/>
    <property type="match status" value="1"/>
</dbReference>
<comment type="similarity">
    <text evidence="9">Belongs to the PP2C family.</text>
</comment>
<dbReference type="EMBL" id="PJQY01003373">
    <property type="protein sequence ID" value="PQM38000.1"/>
    <property type="molecule type" value="Genomic_DNA"/>
</dbReference>
<comment type="caution">
    <text evidence="11">The sequence shown here is derived from an EMBL/GenBank/DDBJ whole genome shotgun (WGS) entry which is preliminary data.</text>
</comment>
<evidence type="ECO:0000256" key="7">
    <source>
        <dbReference type="ARBA" id="ARBA00022912"/>
    </source>
</evidence>
<evidence type="ECO:0000256" key="1">
    <source>
        <dbReference type="ARBA" id="ARBA00001936"/>
    </source>
</evidence>
<dbReference type="EC" id="3.1.3.16" evidence="3"/>
<dbReference type="AlphaFoldDB" id="A0A314UKP0"/>
<reference evidence="11 12" key="1">
    <citation type="submission" date="2018-02" db="EMBL/GenBank/DDBJ databases">
        <title>Draft genome of wild Prunus yedoensis var. nudiflora.</title>
        <authorList>
            <person name="Baek S."/>
            <person name="Kim J.-H."/>
            <person name="Choi K."/>
            <person name="Kim G.-B."/>
            <person name="Cho A."/>
            <person name="Jang H."/>
            <person name="Shin C.-H."/>
            <person name="Yu H.-J."/>
            <person name="Mun J.-H."/>
        </authorList>
    </citation>
    <scope>NUCLEOTIDE SEQUENCE [LARGE SCALE GENOMIC DNA]</scope>
    <source>
        <strain evidence="12">cv. Jeju island</strain>
        <tissue evidence="11">Leaf</tissue>
    </source>
</reference>
<dbReference type="SMART" id="SM00332">
    <property type="entry name" value="PP2Cc"/>
    <property type="match status" value="1"/>
</dbReference>
<keyword evidence="5 9" id="KW-0378">Hydrolase</keyword>
<dbReference type="Proteomes" id="UP000250321">
    <property type="component" value="Unassembled WGS sequence"/>
</dbReference>
<keyword evidence="12" id="KW-1185">Reference proteome</keyword>
<dbReference type="SUPFAM" id="SSF81606">
    <property type="entry name" value="PP2C-like"/>
    <property type="match status" value="1"/>
</dbReference>
<keyword evidence="8" id="KW-0464">Manganese</keyword>
<keyword evidence="7 9" id="KW-0904">Protein phosphatase</keyword>
<evidence type="ECO:0000256" key="5">
    <source>
        <dbReference type="ARBA" id="ARBA00022801"/>
    </source>
</evidence>
<dbReference type="GO" id="GO:0046872">
    <property type="term" value="F:metal ion binding"/>
    <property type="evidence" value="ECO:0007669"/>
    <property type="project" value="UniProtKB-KW"/>
</dbReference>
<sequence length="295" mass="32749">MAVIQANSVLEDQSQIESGPLSSTKSGPVGTFVGVYDGHGGLRLQHMSMKISSAIFRELQLSIGPYQNMLSEGLLGHRGEFSLHGEEEVANKPQIASAGTCCLVGILCNGLLYTASWGLSGGFRKNRNGDERDCGFEAQVWRVKGLIQVTRSLGDAYLKNAEFNREPLPLKFRLPEPFLKPILIPEPSISVLKLHPEDQFLIFASDGLWEHLSNQEAVDIVNSYPRKGIARKLVEAALQEAAKKREVRYSDLRKIERGVRRHFHDDISVVVVFLSTRLKGGATPRRTQFSLKPNI</sequence>
<dbReference type="PANTHER" id="PTHR47992">
    <property type="entry name" value="PROTEIN PHOSPHATASE"/>
    <property type="match status" value="1"/>
</dbReference>